<keyword evidence="2" id="KW-1185">Reference proteome</keyword>
<dbReference type="EMBL" id="VSWD01000009">
    <property type="protein sequence ID" value="KAK3092421.1"/>
    <property type="molecule type" value="Genomic_DNA"/>
</dbReference>
<evidence type="ECO:0000313" key="1">
    <source>
        <dbReference type="EMBL" id="KAK3092421.1"/>
    </source>
</evidence>
<evidence type="ECO:0000313" key="2">
    <source>
        <dbReference type="Proteomes" id="UP001186944"/>
    </source>
</evidence>
<gene>
    <name evidence="1" type="ORF">FSP39_002640</name>
</gene>
<comment type="caution">
    <text evidence="1">The sequence shown here is derived from an EMBL/GenBank/DDBJ whole genome shotgun (WGS) entry which is preliminary data.</text>
</comment>
<protein>
    <submittedName>
        <fullName evidence="1">Uncharacterized protein</fullName>
    </submittedName>
</protein>
<organism evidence="1 2">
    <name type="scientific">Pinctada imbricata</name>
    <name type="common">Atlantic pearl-oyster</name>
    <name type="synonym">Pinctada martensii</name>
    <dbReference type="NCBI Taxonomy" id="66713"/>
    <lineage>
        <taxon>Eukaryota</taxon>
        <taxon>Metazoa</taxon>
        <taxon>Spiralia</taxon>
        <taxon>Lophotrochozoa</taxon>
        <taxon>Mollusca</taxon>
        <taxon>Bivalvia</taxon>
        <taxon>Autobranchia</taxon>
        <taxon>Pteriomorphia</taxon>
        <taxon>Pterioida</taxon>
        <taxon>Pterioidea</taxon>
        <taxon>Pteriidae</taxon>
        <taxon>Pinctada</taxon>
    </lineage>
</organism>
<name>A0AA88XXZ9_PINIB</name>
<proteinExistence type="predicted"/>
<sequence length="73" mass="8107">MDATTSLAEDLQDLQLDRPTKGLKSTEELEKLTVDEHLSDIERAVYLLSTLEEGYAKKGFAIDGLVQKLVVDV</sequence>
<accession>A0AA88XXZ9</accession>
<reference evidence="1" key="1">
    <citation type="submission" date="2019-08" db="EMBL/GenBank/DDBJ databases">
        <title>The improved chromosome-level genome for the pearl oyster Pinctada fucata martensii using PacBio sequencing and Hi-C.</title>
        <authorList>
            <person name="Zheng Z."/>
        </authorList>
    </citation>
    <scope>NUCLEOTIDE SEQUENCE</scope>
    <source>
        <strain evidence="1">ZZ-2019</strain>
        <tissue evidence="1">Adductor muscle</tissue>
    </source>
</reference>
<dbReference type="Proteomes" id="UP001186944">
    <property type="component" value="Unassembled WGS sequence"/>
</dbReference>
<dbReference type="AlphaFoldDB" id="A0AA88XXZ9"/>